<proteinExistence type="evidence at transcript level"/>
<dbReference type="PROSITE" id="PS00028">
    <property type="entry name" value="ZINC_FINGER_C2H2_1"/>
    <property type="match status" value="3"/>
</dbReference>
<keyword evidence="2 4" id="KW-0863">Zinc-finger</keyword>
<dbReference type="EMBL" id="JX091075">
    <property type="protein sequence ID" value="AFP48373.1"/>
    <property type="molecule type" value="mRNA"/>
</dbReference>
<keyword evidence="3" id="KW-0862">Zinc</keyword>
<organism evidence="6">
    <name type="scientific">Schmidtea mediterranea</name>
    <name type="common">Freshwater planarian flatworm</name>
    <dbReference type="NCBI Taxonomy" id="79327"/>
    <lineage>
        <taxon>Eukaryota</taxon>
        <taxon>Metazoa</taxon>
        <taxon>Spiralia</taxon>
        <taxon>Lophotrochozoa</taxon>
        <taxon>Platyhelminthes</taxon>
        <taxon>Rhabditophora</taxon>
        <taxon>Seriata</taxon>
        <taxon>Tricladida</taxon>
        <taxon>Continenticola</taxon>
        <taxon>Geoplanoidea</taxon>
        <taxon>Dugesiidae</taxon>
        <taxon>Schmidtea</taxon>
    </lineage>
</organism>
<evidence type="ECO:0000313" key="6">
    <source>
        <dbReference type="EMBL" id="AFP48373.1"/>
    </source>
</evidence>
<dbReference type="AlphaFoldDB" id="J7FSJ6"/>
<keyword evidence="1" id="KW-0479">Metal-binding</keyword>
<dbReference type="GO" id="GO:0000978">
    <property type="term" value="F:RNA polymerase II cis-regulatory region sequence-specific DNA binding"/>
    <property type="evidence" value="ECO:0007669"/>
    <property type="project" value="TreeGrafter"/>
</dbReference>
<feature type="domain" description="C2H2-type" evidence="5">
    <location>
        <begin position="396"/>
        <end position="425"/>
    </location>
</feature>
<dbReference type="InterPro" id="IPR013087">
    <property type="entry name" value="Znf_C2H2_type"/>
</dbReference>
<reference evidence="6" key="1">
    <citation type="submission" date="2012-05" db="EMBL/GenBank/DDBJ databases">
        <title>Transcriptome analysis of a simple eye identifies ovo as a specific regulator of eye regeneration.</title>
        <authorList>
            <person name="Lapan S.W."/>
            <person name="Reddien P.W."/>
        </authorList>
    </citation>
    <scope>NUCLEOTIDE SEQUENCE</scope>
</reference>
<dbReference type="SMART" id="SM00355">
    <property type="entry name" value="ZnF_C2H2"/>
    <property type="match status" value="3"/>
</dbReference>
<dbReference type="PROSITE" id="PS50157">
    <property type="entry name" value="ZINC_FINGER_C2H2_2"/>
    <property type="match status" value="3"/>
</dbReference>
<dbReference type="PANTHER" id="PTHR23235:SF156">
    <property type="entry name" value="KRUPPEL-LIKE FACTOR 18"/>
    <property type="match status" value="1"/>
</dbReference>
<dbReference type="InterPro" id="IPR036236">
    <property type="entry name" value="Znf_C2H2_sf"/>
</dbReference>
<dbReference type="SUPFAM" id="SSF57667">
    <property type="entry name" value="beta-beta-alpha zinc fingers"/>
    <property type="match status" value="2"/>
</dbReference>
<dbReference type="Gene3D" id="3.30.160.60">
    <property type="entry name" value="Classic Zinc Finger"/>
    <property type="match status" value="3"/>
</dbReference>
<protein>
    <submittedName>
        <fullName evidence="6">Klf</fullName>
    </submittedName>
</protein>
<dbReference type="GO" id="GO:0008270">
    <property type="term" value="F:zinc ion binding"/>
    <property type="evidence" value="ECO:0007669"/>
    <property type="project" value="UniProtKB-KW"/>
</dbReference>
<evidence type="ECO:0000256" key="3">
    <source>
        <dbReference type="ARBA" id="ARBA00022833"/>
    </source>
</evidence>
<dbReference type="PANTHER" id="PTHR23235">
    <property type="entry name" value="KRUEPPEL-LIKE TRANSCRIPTION FACTOR"/>
    <property type="match status" value="1"/>
</dbReference>
<evidence type="ECO:0000256" key="4">
    <source>
        <dbReference type="PROSITE-ProRule" id="PRU00042"/>
    </source>
</evidence>
<feature type="domain" description="C2H2-type" evidence="5">
    <location>
        <begin position="426"/>
        <end position="449"/>
    </location>
</feature>
<dbReference type="Pfam" id="PF00096">
    <property type="entry name" value="zf-C2H2"/>
    <property type="match status" value="3"/>
</dbReference>
<evidence type="ECO:0000259" key="5">
    <source>
        <dbReference type="PROSITE" id="PS50157"/>
    </source>
</evidence>
<dbReference type="FunFam" id="3.30.160.60:FF:000007">
    <property type="entry name" value="Basic krueppel-like factor 3"/>
    <property type="match status" value="1"/>
</dbReference>
<accession>J7FSJ6</accession>
<feature type="domain" description="C2H2-type" evidence="5">
    <location>
        <begin position="366"/>
        <end position="395"/>
    </location>
</feature>
<sequence length="449" mass="51985">MNDKMKLNCDTLISENNFQVHYNDNLITPQNYNENFCEYDNEIWITNFENNSIPYSTVLNSSCSGVATNTDGSVLSISANQKPSYDETEINSFCNCSNFNFTNNSFTFDKDGLLDFEFILDNRITNAGNIINNYQDKLNSISNFNQQIKYEPLVLSHSDNYNFNFPSSTWYNRLIYPESTQTHDKFNNNIDANYSLITEYSFDNEQYLQDTVNNNIYVNNKSNMQEFMYNSLQNDFEIDQQYKVKKENILRPDLYSSNGFYYHNTCLNNSDINTQLNIDQENNATLTGGTQKYFPFSTDSCLANKLPPLMPAPSDTSSCLINSTMSVESATPDSTSSNFLRSPIKQSTNNVMTNRRARNRRKVSVHSCYYLGCDKSYSKSSHLKAHMRTHTGEKPYRCDWLGCDWCFARSDELTRHYRKHTGDRPFQCAVCSRTFSRSDHLSLHMKKHN</sequence>
<evidence type="ECO:0000256" key="1">
    <source>
        <dbReference type="ARBA" id="ARBA00022723"/>
    </source>
</evidence>
<name>J7FSJ6_SCHMD</name>
<evidence type="ECO:0000256" key="2">
    <source>
        <dbReference type="ARBA" id="ARBA00022771"/>
    </source>
</evidence>
<dbReference type="GO" id="GO:0000981">
    <property type="term" value="F:DNA-binding transcription factor activity, RNA polymerase II-specific"/>
    <property type="evidence" value="ECO:0007669"/>
    <property type="project" value="TreeGrafter"/>
</dbReference>